<dbReference type="GO" id="GO:0017154">
    <property type="term" value="F:semaphorin receptor activity"/>
    <property type="evidence" value="ECO:0007669"/>
    <property type="project" value="InterPro"/>
</dbReference>
<evidence type="ECO:0000313" key="6">
    <source>
        <dbReference type="EMBL" id="RMC10532.1"/>
    </source>
</evidence>
<comment type="caution">
    <text evidence="6">The sequence shown here is derived from an EMBL/GenBank/DDBJ whole genome shotgun (WGS) entry which is preliminary data.</text>
</comment>
<dbReference type="GO" id="GO:0002116">
    <property type="term" value="C:semaphorin receptor complex"/>
    <property type="evidence" value="ECO:0007669"/>
    <property type="project" value="TreeGrafter"/>
</dbReference>
<dbReference type="PANTHER" id="PTHR22625:SF34">
    <property type="entry name" value="PLEXIN-A4"/>
    <property type="match status" value="1"/>
</dbReference>
<dbReference type="InterPro" id="IPR016201">
    <property type="entry name" value="PSI"/>
</dbReference>
<protein>
    <recommendedName>
        <fullName evidence="5">PSI domain-containing protein</fullName>
    </recommendedName>
</protein>
<reference evidence="6 7" key="1">
    <citation type="submission" date="2018-07" db="EMBL/GenBank/DDBJ databases">
        <title>A high quality draft genome assembly of the barn swallow (H. rustica rustica).</title>
        <authorList>
            <person name="Formenti G."/>
            <person name="Chiara M."/>
            <person name="Poveda L."/>
            <person name="Francoijs K.-J."/>
            <person name="Bonisoli-Alquati A."/>
            <person name="Canova L."/>
            <person name="Gianfranceschi L."/>
            <person name="Horner D.S."/>
            <person name="Saino N."/>
        </authorList>
    </citation>
    <scope>NUCLEOTIDE SEQUENCE [LARGE SCALE GENOMIC DNA]</scope>
    <source>
        <strain evidence="6">Chelidonia</strain>
        <tissue evidence="6">Blood</tissue>
    </source>
</reference>
<feature type="domain" description="PSI" evidence="5">
    <location>
        <begin position="85"/>
        <end position="141"/>
    </location>
</feature>
<dbReference type="InterPro" id="IPR002165">
    <property type="entry name" value="Plexin_repeat"/>
</dbReference>
<evidence type="ECO:0000256" key="4">
    <source>
        <dbReference type="SAM" id="MobiDB-lite"/>
    </source>
</evidence>
<dbReference type="Pfam" id="PF01437">
    <property type="entry name" value="PSI"/>
    <property type="match status" value="1"/>
</dbReference>
<dbReference type="GO" id="GO:0030334">
    <property type="term" value="P:regulation of cell migration"/>
    <property type="evidence" value="ECO:0007669"/>
    <property type="project" value="TreeGrafter"/>
</dbReference>
<feature type="region of interest" description="Disordered" evidence="4">
    <location>
        <begin position="153"/>
        <end position="175"/>
    </location>
</feature>
<evidence type="ECO:0000256" key="2">
    <source>
        <dbReference type="ARBA" id="ARBA00023136"/>
    </source>
</evidence>
<dbReference type="Proteomes" id="UP000269221">
    <property type="component" value="Unassembled WGS sequence"/>
</dbReference>
<dbReference type="PANTHER" id="PTHR22625">
    <property type="entry name" value="PLEXIN"/>
    <property type="match status" value="1"/>
</dbReference>
<evidence type="ECO:0000259" key="5">
    <source>
        <dbReference type="SMART" id="SM00423"/>
    </source>
</evidence>
<dbReference type="EMBL" id="QRBI01000112">
    <property type="protein sequence ID" value="RMC10532.1"/>
    <property type="molecule type" value="Genomic_DNA"/>
</dbReference>
<dbReference type="STRING" id="333673.A0A3M0KBL1"/>
<dbReference type="Gene3D" id="3.30.1680.10">
    <property type="entry name" value="ligand-binding face of the semaphorins, domain 2"/>
    <property type="match status" value="1"/>
</dbReference>
<evidence type="ECO:0000256" key="1">
    <source>
        <dbReference type="ARBA" id="ARBA00004370"/>
    </source>
</evidence>
<dbReference type="GO" id="GO:0005886">
    <property type="term" value="C:plasma membrane"/>
    <property type="evidence" value="ECO:0007669"/>
    <property type="project" value="TreeGrafter"/>
</dbReference>
<keyword evidence="2" id="KW-0472">Membrane</keyword>
<gene>
    <name evidence="6" type="ORF">DUI87_13337</name>
</gene>
<comment type="subcellular location">
    <subcellularLocation>
        <location evidence="1">Membrane</location>
    </subcellularLocation>
</comment>
<proteinExistence type="predicted"/>
<accession>A0A3M0KBL1</accession>
<sequence>MPLSGFQFPVLLDEGIVAAETWRKQSRKGPSSAHLPPLQLSQINCYHRPRLKELGNREGKGGWELRNLQFGIQAGSELTRVPVESCSQYKTCSECLGSGDPHCGWCVLHNTQESQGVPSAGLNPEVWELLESVEEAAGLCKSWGRVGLGFVGKATLSPPPPPPAIKRNSDGLGDG</sequence>
<evidence type="ECO:0000256" key="3">
    <source>
        <dbReference type="ARBA" id="ARBA00023180"/>
    </source>
</evidence>
<name>A0A3M0KBL1_HIRRU</name>
<dbReference type="OrthoDB" id="125363at2759"/>
<dbReference type="InterPro" id="IPR031148">
    <property type="entry name" value="Plexin"/>
</dbReference>
<dbReference type="SMART" id="SM00423">
    <property type="entry name" value="PSI"/>
    <property type="match status" value="1"/>
</dbReference>
<organism evidence="6 7">
    <name type="scientific">Hirundo rustica rustica</name>
    <dbReference type="NCBI Taxonomy" id="333673"/>
    <lineage>
        <taxon>Eukaryota</taxon>
        <taxon>Metazoa</taxon>
        <taxon>Chordata</taxon>
        <taxon>Craniata</taxon>
        <taxon>Vertebrata</taxon>
        <taxon>Euteleostomi</taxon>
        <taxon>Archelosauria</taxon>
        <taxon>Archosauria</taxon>
        <taxon>Dinosauria</taxon>
        <taxon>Saurischia</taxon>
        <taxon>Theropoda</taxon>
        <taxon>Coelurosauria</taxon>
        <taxon>Aves</taxon>
        <taxon>Neognathae</taxon>
        <taxon>Neoaves</taxon>
        <taxon>Telluraves</taxon>
        <taxon>Australaves</taxon>
        <taxon>Passeriformes</taxon>
        <taxon>Sylvioidea</taxon>
        <taxon>Hirundinidae</taxon>
        <taxon>Hirundo</taxon>
    </lineage>
</organism>
<keyword evidence="3" id="KW-0325">Glycoprotein</keyword>
<keyword evidence="7" id="KW-1185">Reference proteome</keyword>
<dbReference type="AlphaFoldDB" id="A0A3M0KBL1"/>
<evidence type="ECO:0000313" key="7">
    <source>
        <dbReference type="Proteomes" id="UP000269221"/>
    </source>
</evidence>
<dbReference type="SUPFAM" id="SSF103575">
    <property type="entry name" value="Plexin repeat"/>
    <property type="match status" value="1"/>
</dbReference>